<dbReference type="AlphaFoldDB" id="A0A4S2MKJ9"/>
<evidence type="ECO:0000259" key="1">
    <source>
        <dbReference type="Pfam" id="PF01636"/>
    </source>
</evidence>
<reference evidence="2 3" key="1">
    <citation type="submission" date="2019-04" db="EMBL/GenBank/DDBJ databases">
        <title>Comparative genomics and transcriptomics to analyze fruiting body development in filamentous ascomycetes.</title>
        <authorList>
            <consortium name="DOE Joint Genome Institute"/>
            <person name="Lutkenhaus R."/>
            <person name="Traeger S."/>
            <person name="Breuer J."/>
            <person name="Kuo A."/>
            <person name="Lipzen A."/>
            <person name="Pangilinan J."/>
            <person name="Dilworth D."/>
            <person name="Sandor L."/>
            <person name="Poggeler S."/>
            <person name="Barry K."/>
            <person name="Grigoriev I.V."/>
            <person name="Nowrousian M."/>
        </authorList>
    </citation>
    <scope>NUCLEOTIDE SEQUENCE [LARGE SCALE GENOMIC DNA]</scope>
    <source>
        <strain evidence="2 3">CBS 389.68</strain>
    </source>
</reference>
<dbReference type="PANTHER" id="PTHR11012:SF30">
    <property type="entry name" value="PROTEIN KINASE-LIKE DOMAIN-CONTAINING"/>
    <property type="match status" value="1"/>
</dbReference>
<dbReference type="InterPro" id="IPR011009">
    <property type="entry name" value="Kinase-like_dom_sf"/>
</dbReference>
<accession>A0A4S2MKJ9</accession>
<evidence type="ECO:0000313" key="3">
    <source>
        <dbReference type="Proteomes" id="UP000298138"/>
    </source>
</evidence>
<dbReference type="Proteomes" id="UP000298138">
    <property type="component" value="Unassembled WGS sequence"/>
</dbReference>
<dbReference type="SUPFAM" id="SSF56112">
    <property type="entry name" value="Protein kinase-like (PK-like)"/>
    <property type="match status" value="1"/>
</dbReference>
<sequence length="346" mass="39508">MRTHNTPSISALTPFLPAPLRPHLTSTTTLATLWSNYGHIHSLTLSTSPHHLILKHISPPPPTSASSESHLRKLLSYRIERFFYKHLSTLVPLTSKIAVSYPVAPEYQHEAFLLEDLSREFPRSAGGMGFDQARVVVKWLAGFHAAFWGWEGVAVGSPLSVVDPEHTEGVWRQGGYWYLDTRREELEGMVEAGEYGWLEPWVETAQDMLRKEDVPGRTLVHGDLKAANVLFDEDWKRCAVYDFQYVGKGLGVMDLVYFLGTSVGRQVMKDEAQVERLLEEYYVELERRVGDGLGRYTREVMMSQLEIAMVDWFRFMAGWGFWGNGWVSEKRVRDIVEKLAQGEVFI</sequence>
<dbReference type="InterPro" id="IPR002575">
    <property type="entry name" value="Aminoglycoside_PTrfase"/>
</dbReference>
<evidence type="ECO:0000313" key="2">
    <source>
        <dbReference type="EMBL" id="TGZ77472.1"/>
    </source>
</evidence>
<dbReference type="Gene3D" id="3.90.1200.10">
    <property type="match status" value="1"/>
</dbReference>
<dbReference type="OrthoDB" id="411145at2759"/>
<keyword evidence="3" id="KW-1185">Reference proteome</keyword>
<proteinExistence type="predicted"/>
<organism evidence="2 3">
    <name type="scientific">Ascodesmis nigricans</name>
    <dbReference type="NCBI Taxonomy" id="341454"/>
    <lineage>
        <taxon>Eukaryota</taxon>
        <taxon>Fungi</taxon>
        <taxon>Dikarya</taxon>
        <taxon>Ascomycota</taxon>
        <taxon>Pezizomycotina</taxon>
        <taxon>Pezizomycetes</taxon>
        <taxon>Pezizales</taxon>
        <taxon>Ascodesmidaceae</taxon>
        <taxon>Ascodesmis</taxon>
    </lineage>
</organism>
<feature type="domain" description="Aminoglycoside phosphotransferase" evidence="1">
    <location>
        <begin position="80"/>
        <end position="281"/>
    </location>
</feature>
<dbReference type="EMBL" id="ML220153">
    <property type="protein sequence ID" value="TGZ77472.1"/>
    <property type="molecule type" value="Genomic_DNA"/>
</dbReference>
<dbReference type="Pfam" id="PF01636">
    <property type="entry name" value="APH"/>
    <property type="match status" value="1"/>
</dbReference>
<protein>
    <recommendedName>
        <fullName evidence="1">Aminoglycoside phosphotransferase domain-containing protein</fullName>
    </recommendedName>
</protein>
<dbReference type="InParanoid" id="A0A4S2MKJ9"/>
<dbReference type="PANTHER" id="PTHR11012">
    <property type="entry name" value="PROTEIN KINASE-LIKE DOMAIN-CONTAINING"/>
    <property type="match status" value="1"/>
</dbReference>
<name>A0A4S2MKJ9_9PEZI</name>
<gene>
    <name evidence="2" type="ORF">EX30DRAFT_344116</name>
</gene>